<accession>A0A9X4RUG8</accession>
<organism evidence="1 2">
    <name type="scientific">Profundicola chukchiensis</name>
    <dbReference type="NCBI Taxonomy" id="2961959"/>
    <lineage>
        <taxon>Bacteria</taxon>
        <taxon>Pseudomonadati</taxon>
        <taxon>Bacteroidota</taxon>
        <taxon>Flavobacteriia</taxon>
        <taxon>Flavobacteriales</taxon>
        <taxon>Weeksellaceae</taxon>
        <taxon>Profundicola</taxon>
    </lineage>
</organism>
<evidence type="ECO:0000313" key="2">
    <source>
        <dbReference type="Proteomes" id="UP001152599"/>
    </source>
</evidence>
<comment type="caution">
    <text evidence="1">The sequence shown here is derived from an EMBL/GenBank/DDBJ whole genome shotgun (WGS) entry which is preliminary data.</text>
</comment>
<dbReference type="Pfam" id="PF14109">
    <property type="entry name" value="GldH_lipo"/>
    <property type="match status" value="1"/>
</dbReference>
<reference evidence="1" key="1">
    <citation type="submission" date="2022-07" db="EMBL/GenBank/DDBJ databases">
        <title>Description and genome-wide analysis of Profundicola chukchiensis gen. nov., sp. nov., marine bacteria isolated from bottom sediments of the Chukchi Sea.</title>
        <authorList>
            <person name="Romanenko L."/>
            <person name="Otstavnykh N."/>
            <person name="Kurilenko V."/>
            <person name="Eremeev V."/>
            <person name="Velansky P."/>
            <person name="Mikhailov V."/>
            <person name="Isaeva M."/>
        </authorList>
    </citation>
    <scope>NUCLEOTIDE SEQUENCE</scope>
    <source>
        <strain evidence="1">KMM 9713</strain>
    </source>
</reference>
<name>A0A9X4RUG8_9FLAO</name>
<dbReference type="NCBIfam" id="TIGR03511">
    <property type="entry name" value="GldH_lipo"/>
    <property type="match status" value="1"/>
</dbReference>
<keyword evidence="2" id="KW-1185">Reference proteome</keyword>
<dbReference type="Proteomes" id="UP001152599">
    <property type="component" value="Unassembled WGS sequence"/>
</dbReference>
<keyword evidence="1" id="KW-0449">Lipoprotein</keyword>
<gene>
    <name evidence="1" type="ORF">NMK71_04475</name>
</gene>
<sequence length="153" mass="17674">MIKSRYLIILGIFFLAACQQNNFYFEEVAKVGSSWKSTDPKTFTVPVKNPDQEFTMYFILRNNSEYAYSNIYLFTELKSPQGERVVDTLEYQLAYPTGEWMGFGMGDIKQNTLVYKEKVALKDTGVYQINVAQAMRENDLIGIEDISLMIEKN</sequence>
<dbReference type="AlphaFoldDB" id="A0A9X4RUG8"/>
<protein>
    <submittedName>
        <fullName evidence="1">Gliding motility lipoprotein GldH</fullName>
    </submittedName>
</protein>
<dbReference type="EMBL" id="JANCMU010000001">
    <property type="protein sequence ID" value="MDG4945661.1"/>
    <property type="molecule type" value="Genomic_DNA"/>
</dbReference>
<dbReference type="PROSITE" id="PS51257">
    <property type="entry name" value="PROKAR_LIPOPROTEIN"/>
    <property type="match status" value="1"/>
</dbReference>
<proteinExistence type="predicted"/>
<evidence type="ECO:0000313" key="1">
    <source>
        <dbReference type="EMBL" id="MDG4945661.1"/>
    </source>
</evidence>
<dbReference type="InterPro" id="IPR020018">
    <property type="entry name" value="Motility-assoc_lipoprot_GldH"/>
</dbReference>
<dbReference type="RefSeq" id="WP_304415785.1">
    <property type="nucleotide sequence ID" value="NZ_JANAIE010000001.1"/>
</dbReference>